<dbReference type="SMART" id="SM00252">
    <property type="entry name" value="SH2"/>
    <property type="match status" value="1"/>
</dbReference>
<accession>A0ABN8MRQ2</accession>
<dbReference type="PANTHER" id="PTHR46075">
    <property type="entry name" value="CHIMERIN FAMILY MEMBER"/>
    <property type="match status" value="1"/>
</dbReference>
<dbReference type="Proteomes" id="UP001159427">
    <property type="component" value="Unassembled WGS sequence"/>
</dbReference>
<evidence type="ECO:0000256" key="1">
    <source>
        <dbReference type="ARBA" id="ARBA00022468"/>
    </source>
</evidence>
<feature type="region of interest" description="Disordered" evidence="3">
    <location>
        <begin position="1"/>
        <end position="34"/>
    </location>
</feature>
<dbReference type="InterPro" id="IPR051854">
    <property type="entry name" value="Rho-type_GAP"/>
</dbReference>
<dbReference type="Pfam" id="PF00017">
    <property type="entry name" value="SH2"/>
    <property type="match status" value="1"/>
</dbReference>
<feature type="compositionally biased region" description="Polar residues" evidence="3">
    <location>
        <begin position="25"/>
        <end position="34"/>
    </location>
</feature>
<dbReference type="Gene3D" id="3.30.505.10">
    <property type="entry name" value="SH2 domain"/>
    <property type="match status" value="1"/>
</dbReference>
<dbReference type="SUPFAM" id="SSF55550">
    <property type="entry name" value="SH2 domain"/>
    <property type="match status" value="1"/>
</dbReference>
<feature type="domain" description="SH2" evidence="4">
    <location>
        <begin position="70"/>
        <end position="145"/>
    </location>
</feature>
<name>A0ABN8MRQ2_9CNID</name>
<comment type="caution">
    <text evidence="5">The sequence shown here is derived from an EMBL/GenBank/DDBJ whole genome shotgun (WGS) entry which is preliminary data.</text>
</comment>
<dbReference type="EMBL" id="CALNXI010000696">
    <property type="protein sequence ID" value="CAH3034574.1"/>
    <property type="molecule type" value="Genomic_DNA"/>
</dbReference>
<proteinExistence type="predicted"/>
<evidence type="ECO:0000313" key="6">
    <source>
        <dbReference type="Proteomes" id="UP001159427"/>
    </source>
</evidence>
<dbReference type="PANTHER" id="PTHR46075:SF2">
    <property type="entry name" value="RHO GTPASE ACTIVATING PROTEIN AT 5A, ISOFORM A"/>
    <property type="match status" value="1"/>
</dbReference>
<gene>
    <name evidence="5" type="ORF">PEVE_00039439</name>
</gene>
<evidence type="ECO:0000259" key="4">
    <source>
        <dbReference type="PROSITE" id="PS50001"/>
    </source>
</evidence>
<dbReference type="InterPro" id="IPR036860">
    <property type="entry name" value="SH2_dom_sf"/>
</dbReference>
<dbReference type="PROSITE" id="PS50001">
    <property type="entry name" value="SH2"/>
    <property type="match status" value="1"/>
</dbReference>
<dbReference type="InterPro" id="IPR000980">
    <property type="entry name" value="SH2"/>
</dbReference>
<evidence type="ECO:0000313" key="5">
    <source>
        <dbReference type="EMBL" id="CAH3034574.1"/>
    </source>
</evidence>
<keyword evidence="2" id="KW-0727">SH2 domain</keyword>
<reference evidence="5 6" key="1">
    <citation type="submission" date="2022-05" db="EMBL/GenBank/DDBJ databases">
        <authorList>
            <consortium name="Genoscope - CEA"/>
            <person name="William W."/>
        </authorList>
    </citation>
    <scope>NUCLEOTIDE SEQUENCE [LARGE SCALE GENOMIC DNA]</scope>
</reference>
<evidence type="ECO:0000256" key="3">
    <source>
        <dbReference type="SAM" id="MobiDB-lite"/>
    </source>
</evidence>
<evidence type="ECO:0000256" key="2">
    <source>
        <dbReference type="PROSITE-ProRule" id="PRU00191"/>
    </source>
</evidence>
<protein>
    <recommendedName>
        <fullName evidence="4">SH2 domain-containing protein</fullName>
    </recommendedName>
</protein>
<organism evidence="5 6">
    <name type="scientific">Porites evermanni</name>
    <dbReference type="NCBI Taxonomy" id="104178"/>
    <lineage>
        <taxon>Eukaryota</taxon>
        <taxon>Metazoa</taxon>
        <taxon>Cnidaria</taxon>
        <taxon>Anthozoa</taxon>
        <taxon>Hexacorallia</taxon>
        <taxon>Scleractinia</taxon>
        <taxon>Fungiina</taxon>
        <taxon>Poritidae</taxon>
        <taxon>Porites</taxon>
    </lineage>
</organism>
<keyword evidence="1" id="KW-0343">GTPase activation</keyword>
<dbReference type="PRINTS" id="PR00401">
    <property type="entry name" value="SH2DOMAIN"/>
</dbReference>
<keyword evidence="6" id="KW-1185">Reference proteome</keyword>
<sequence>MSSKPPNRKRESCGERASPYAEITRISSDQESRGWQNDMLQALQRNATPEPIRLACMTNLPSRPSFFQEEFHGRIPREKAEELLSANGPVNGRYLVRESNSSPGDYSLSLSYDDRILHYRLKYENERYFTDEKEFKYYTSITDLVVDVLSMYRLVHNVSGRVPKEEKKKPNS</sequence>